<keyword evidence="5 12" id="KW-0808">Transferase</keyword>
<dbReference type="InterPro" id="IPR033749">
    <property type="entry name" value="Polyprenyl_synt_CS"/>
</dbReference>
<keyword evidence="6" id="KW-0479">Metal-binding</keyword>
<comment type="caution">
    <text evidence="13">The sequence shown here is derived from an EMBL/GenBank/DDBJ whole genome shotgun (WGS) entry which is preliminary data.</text>
</comment>
<evidence type="ECO:0000256" key="2">
    <source>
        <dbReference type="ARBA" id="ARBA00006706"/>
    </source>
</evidence>
<reference evidence="13" key="1">
    <citation type="submission" date="2020-10" db="EMBL/GenBank/DDBJ databases">
        <authorList>
            <person name="Gilroy R."/>
        </authorList>
    </citation>
    <scope>NUCLEOTIDE SEQUENCE</scope>
    <source>
        <strain evidence="13">ChiHcec3-6078</strain>
    </source>
</reference>
<dbReference type="SFLD" id="SFLDG01017">
    <property type="entry name" value="Polyprenyl_Transferase_Like"/>
    <property type="match status" value="1"/>
</dbReference>
<dbReference type="InterPro" id="IPR053378">
    <property type="entry name" value="Prenyl_diphosphate_synthase"/>
</dbReference>
<dbReference type="Proteomes" id="UP000824090">
    <property type="component" value="Unassembled WGS sequence"/>
</dbReference>
<dbReference type="PANTHER" id="PTHR43281:SF1">
    <property type="entry name" value="FARNESYL DIPHOSPHATE SYNTHASE"/>
    <property type="match status" value="1"/>
</dbReference>
<evidence type="ECO:0000313" key="13">
    <source>
        <dbReference type="EMBL" id="HIU26505.1"/>
    </source>
</evidence>
<keyword evidence="8" id="KW-0414">Isoprene biosynthesis</keyword>
<evidence type="ECO:0000256" key="5">
    <source>
        <dbReference type="ARBA" id="ARBA00022679"/>
    </source>
</evidence>
<dbReference type="GO" id="GO:0004337">
    <property type="term" value="F:(2E,6E)-farnesyl diphosphate synthase activity"/>
    <property type="evidence" value="ECO:0007669"/>
    <property type="project" value="UniProtKB-EC"/>
</dbReference>
<reference evidence="13" key="2">
    <citation type="journal article" date="2021" name="PeerJ">
        <title>Extensive microbial diversity within the chicken gut microbiome revealed by metagenomics and culture.</title>
        <authorList>
            <person name="Gilroy R."/>
            <person name="Ravi A."/>
            <person name="Getino M."/>
            <person name="Pursley I."/>
            <person name="Horton D.L."/>
            <person name="Alikhan N.F."/>
            <person name="Baker D."/>
            <person name="Gharbi K."/>
            <person name="Hall N."/>
            <person name="Watson M."/>
            <person name="Adriaenssens E.M."/>
            <person name="Foster-Nyarko E."/>
            <person name="Jarju S."/>
            <person name="Secka A."/>
            <person name="Antonio M."/>
            <person name="Oren A."/>
            <person name="Chaudhuri R.R."/>
            <person name="La Ragione R."/>
            <person name="Hildebrand F."/>
            <person name="Pallen M.J."/>
        </authorList>
    </citation>
    <scope>NUCLEOTIDE SEQUENCE</scope>
    <source>
        <strain evidence="13">ChiHcec3-6078</strain>
    </source>
</reference>
<dbReference type="InterPro" id="IPR000092">
    <property type="entry name" value="Polyprenyl_synt"/>
</dbReference>
<evidence type="ECO:0000256" key="10">
    <source>
        <dbReference type="ARBA" id="ARBA00032873"/>
    </source>
</evidence>
<dbReference type="GO" id="GO:0005737">
    <property type="term" value="C:cytoplasm"/>
    <property type="evidence" value="ECO:0007669"/>
    <property type="project" value="UniProtKB-ARBA"/>
</dbReference>
<keyword evidence="7" id="KW-0460">Magnesium</keyword>
<evidence type="ECO:0000256" key="8">
    <source>
        <dbReference type="ARBA" id="ARBA00023229"/>
    </source>
</evidence>
<evidence type="ECO:0000256" key="3">
    <source>
        <dbReference type="ARBA" id="ARBA00012439"/>
    </source>
</evidence>
<comment type="similarity">
    <text evidence="2 12">Belongs to the FPP/GGPP synthase family.</text>
</comment>
<sequence length="298" mass="33078">MRDYTFDDYRSIIEEHIMDFIPDVDHKSITLYESMKYSLSSGGKRIRPVLLMAACDFCGGKVEESLPYACAIEYIHTYSLIHDDLPCMDNDDLRRGKPTNHKIYGEAMATLAGDGLQSAAFEAMNRDMLLYLDDTKALNRRIRAAYEISRGSGCRGMVAGQVADMEAEDKSCSGEMLDYIHITKTAALIVAAVKAGAQLGQADEETLTNLTVYAENLGLAFQICDDILDVEGQEETMGKKTGMDAVNNKATYPAVYGLYKSKKRLEELTDTAIGALSQYYDNAELFTKLAKQLEVRGK</sequence>
<dbReference type="SUPFAM" id="SSF48576">
    <property type="entry name" value="Terpenoid synthases"/>
    <property type="match status" value="1"/>
</dbReference>
<dbReference type="CDD" id="cd00685">
    <property type="entry name" value="Trans_IPPS_HT"/>
    <property type="match status" value="1"/>
</dbReference>
<evidence type="ECO:0000256" key="1">
    <source>
        <dbReference type="ARBA" id="ARBA00001946"/>
    </source>
</evidence>
<name>A0A9D1I3Z8_9FIRM</name>
<dbReference type="FunFam" id="1.10.600.10:FF:000001">
    <property type="entry name" value="Geranylgeranyl diphosphate synthase"/>
    <property type="match status" value="1"/>
</dbReference>
<evidence type="ECO:0000256" key="4">
    <source>
        <dbReference type="ARBA" id="ARBA00015100"/>
    </source>
</evidence>
<dbReference type="PANTHER" id="PTHR43281">
    <property type="entry name" value="FARNESYL DIPHOSPHATE SYNTHASE"/>
    <property type="match status" value="1"/>
</dbReference>
<dbReference type="EMBL" id="DVMP01000154">
    <property type="protein sequence ID" value="HIU26505.1"/>
    <property type="molecule type" value="Genomic_DNA"/>
</dbReference>
<dbReference type="Gene3D" id="1.10.600.10">
    <property type="entry name" value="Farnesyl Diphosphate Synthase"/>
    <property type="match status" value="1"/>
</dbReference>
<evidence type="ECO:0000313" key="14">
    <source>
        <dbReference type="Proteomes" id="UP000824090"/>
    </source>
</evidence>
<dbReference type="PROSITE" id="PS00723">
    <property type="entry name" value="POLYPRENYL_SYNTHASE_1"/>
    <property type="match status" value="1"/>
</dbReference>
<evidence type="ECO:0000256" key="7">
    <source>
        <dbReference type="ARBA" id="ARBA00022842"/>
    </source>
</evidence>
<evidence type="ECO:0000256" key="11">
    <source>
        <dbReference type="ARBA" id="ARBA00049399"/>
    </source>
</evidence>
<gene>
    <name evidence="13" type="ORF">IAC50_08445</name>
</gene>
<dbReference type="NCBIfam" id="NF045485">
    <property type="entry name" value="FPPsyn"/>
    <property type="match status" value="1"/>
</dbReference>
<evidence type="ECO:0000256" key="6">
    <source>
        <dbReference type="ARBA" id="ARBA00022723"/>
    </source>
</evidence>
<dbReference type="SFLD" id="SFLDS00005">
    <property type="entry name" value="Isoprenoid_Synthase_Type_I"/>
    <property type="match status" value="1"/>
</dbReference>
<dbReference type="EC" id="2.5.1.10" evidence="3"/>
<dbReference type="AlphaFoldDB" id="A0A9D1I3Z8"/>
<dbReference type="InterPro" id="IPR008949">
    <property type="entry name" value="Isoprenoid_synthase_dom_sf"/>
</dbReference>
<dbReference type="PROSITE" id="PS00444">
    <property type="entry name" value="POLYPRENYL_SYNTHASE_2"/>
    <property type="match status" value="1"/>
</dbReference>
<protein>
    <recommendedName>
        <fullName evidence="4">Farnesyl diphosphate synthase</fullName>
        <ecNumber evidence="3">2.5.1.10</ecNumber>
    </recommendedName>
    <alternativeName>
        <fullName evidence="10">(2E,6E)-farnesyl diphosphate synthase</fullName>
    </alternativeName>
    <alternativeName>
        <fullName evidence="9">Geranyltranstransferase</fullName>
    </alternativeName>
</protein>
<dbReference type="GO" id="GO:0046872">
    <property type="term" value="F:metal ion binding"/>
    <property type="evidence" value="ECO:0007669"/>
    <property type="project" value="UniProtKB-KW"/>
</dbReference>
<proteinExistence type="inferred from homology"/>
<comment type="cofactor">
    <cofactor evidence="1">
        <name>Mg(2+)</name>
        <dbReference type="ChEBI" id="CHEBI:18420"/>
    </cofactor>
</comment>
<evidence type="ECO:0000256" key="12">
    <source>
        <dbReference type="RuleBase" id="RU004466"/>
    </source>
</evidence>
<evidence type="ECO:0000256" key="9">
    <source>
        <dbReference type="ARBA" id="ARBA00032380"/>
    </source>
</evidence>
<comment type="catalytic activity">
    <reaction evidence="11">
        <text>isopentenyl diphosphate + (2E)-geranyl diphosphate = (2E,6E)-farnesyl diphosphate + diphosphate</text>
        <dbReference type="Rhea" id="RHEA:19361"/>
        <dbReference type="ChEBI" id="CHEBI:33019"/>
        <dbReference type="ChEBI" id="CHEBI:58057"/>
        <dbReference type="ChEBI" id="CHEBI:128769"/>
        <dbReference type="ChEBI" id="CHEBI:175763"/>
        <dbReference type="EC" id="2.5.1.10"/>
    </reaction>
</comment>
<dbReference type="GO" id="GO:0016114">
    <property type="term" value="P:terpenoid biosynthetic process"/>
    <property type="evidence" value="ECO:0007669"/>
    <property type="project" value="UniProtKB-ARBA"/>
</dbReference>
<accession>A0A9D1I3Z8</accession>
<organism evidence="13 14">
    <name type="scientific">Candidatus Allocopromorpha excrementigallinarum</name>
    <dbReference type="NCBI Taxonomy" id="2840742"/>
    <lineage>
        <taxon>Bacteria</taxon>
        <taxon>Bacillati</taxon>
        <taxon>Bacillota</taxon>
        <taxon>Clostridia</taxon>
        <taxon>Eubacteriales</taxon>
        <taxon>Eubacteriaceae</taxon>
        <taxon>Eubacteriaceae incertae sedis</taxon>
        <taxon>Candidatus Allocopromorpha</taxon>
    </lineage>
</organism>
<dbReference type="Pfam" id="PF00348">
    <property type="entry name" value="polyprenyl_synt"/>
    <property type="match status" value="1"/>
</dbReference>